<keyword evidence="2 10" id="KW-0812">Transmembrane</keyword>
<evidence type="ECO:0000259" key="12">
    <source>
        <dbReference type="PROSITE" id="PS50268"/>
    </source>
</evidence>
<evidence type="ECO:0000256" key="11">
    <source>
        <dbReference type="SAM" id="SignalP"/>
    </source>
</evidence>
<dbReference type="EMBL" id="CAJNOM010000120">
    <property type="protein sequence ID" value="CAF1088405.1"/>
    <property type="molecule type" value="Genomic_DNA"/>
</dbReference>
<keyword evidence="6 10" id="KW-0472">Membrane</keyword>
<dbReference type="Proteomes" id="UP000663877">
    <property type="component" value="Unassembled WGS sequence"/>
</dbReference>
<dbReference type="EMBL" id="CAJNOI010000008">
    <property type="protein sequence ID" value="CAF0772538.1"/>
    <property type="molecule type" value="Genomic_DNA"/>
</dbReference>
<feature type="compositionally biased region" description="Low complexity" evidence="9">
    <location>
        <begin position="631"/>
        <end position="645"/>
    </location>
</feature>
<protein>
    <recommendedName>
        <fullName evidence="12">Cadherin domain-containing protein</fullName>
    </recommendedName>
</protein>
<keyword evidence="3" id="KW-0677">Repeat</keyword>
<dbReference type="GO" id="GO:0007156">
    <property type="term" value="P:homophilic cell adhesion via plasma membrane adhesion molecules"/>
    <property type="evidence" value="ECO:0007669"/>
    <property type="project" value="InterPro"/>
</dbReference>
<dbReference type="PROSITE" id="PS00232">
    <property type="entry name" value="CADHERIN_1"/>
    <property type="match status" value="1"/>
</dbReference>
<feature type="chain" id="PRO_5036222729" description="Cadherin domain-containing protein" evidence="11">
    <location>
        <begin position="17"/>
        <end position="713"/>
    </location>
</feature>
<keyword evidence="7" id="KW-0325">Glycoprotein</keyword>
<evidence type="ECO:0000256" key="7">
    <source>
        <dbReference type="ARBA" id="ARBA00023180"/>
    </source>
</evidence>
<evidence type="ECO:0000256" key="6">
    <source>
        <dbReference type="ARBA" id="ARBA00023136"/>
    </source>
</evidence>
<keyword evidence="15" id="KW-1185">Reference proteome</keyword>
<dbReference type="GO" id="GO:0005509">
    <property type="term" value="F:calcium ion binding"/>
    <property type="evidence" value="ECO:0007669"/>
    <property type="project" value="UniProtKB-UniRule"/>
</dbReference>
<feature type="domain" description="Cadherin" evidence="12">
    <location>
        <begin position="241"/>
        <end position="360"/>
    </location>
</feature>
<evidence type="ECO:0000256" key="3">
    <source>
        <dbReference type="ARBA" id="ARBA00022737"/>
    </source>
</evidence>
<dbReference type="GO" id="GO:0005886">
    <property type="term" value="C:plasma membrane"/>
    <property type="evidence" value="ECO:0007669"/>
    <property type="project" value="InterPro"/>
</dbReference>
<evidence type="ECO:0000313" key="16">
    <source>
        <dbReference type="Proteomes" id="UP000663877"/>
    </source>
</evidence>
<proteinExistence type="predicted"/>
<evidence type="ECO:0000256" key="10">
    <source>
        <dbReference type="SAM" id="Phobius"/>
    </source>
</evidence>
<accession>A0A813QW57</accession>
<dbReference type="SUPFAM" id="SSF49313">
    <property type="entry name" value="Cadherin-like"/>
    <property type="match status" value="2"/>
</dbReference>
<feature type="transmembrane region" description="Helical" evidence="10">
    <location>
        <begin position="585"/>
        <end position="609"/>
    </location>
</feature>
<dbReference type="PROSITE" id="PS50268">
    <property type="entry name" value="CADHERIN_2"/>
    <property type="match status" value="3"/>
</dbReference>
<evidence type="ECO:0000313" key="15">
    <source>
        <dbReference type="Proteomes" id="UP000663832"/>
    </source>
</evidence>
<keyword evidence="11" id="KW-0732">Signal</keyword>
<dbReference type="SMART" id="SM00112">
    <property type="entry name" value="CA"/>
    <property type="match status" value="3"/>
</dbReference>
<feature type="region of interest" description="Disordered" evidence="9">
    <location>
        <begin position="631"/>
        <end position="653"/>
    </location>
</feature>
<comment type="caution">
    <text evidence="13">The sequence shown here is derived from an EMBL/GenBank/DDBJ whole genome shotgun (WGS) entry which is preliminary data.</text>
</comment>
<dbReference type="CDD" id="cd11304">
    <property type="entry name" value="Cadherin_repeat"/>
    <property type="match status" value="2"/>
</dbReference>
<evidence type="ECO:0000256" key="4">
    <source>
        <dbReference type="ARBA" id="ARBA00022837"/>
    </source>
</evidence>
<dbReference type="InterPro" id="IPR015919">
    <property type="entry name" value="Cadherin-like_sf"/>
</dbReference>
<comment type="subcellular location">
    <subcellularLocation>
        <location evidence="1">Membrane</location>
        <topology evidence="1">Single-pass membrane protein</topology>
    </subcellularLocation>
</comment>
<reference evidence="13" key="1">
    <citation type="submission" date="2021-02" db="EMBL/GenBank/DDBJ databases">
        <authorList>
            <person name="Nowell W R."/>
        </authorList>
    </citation>
    <scope>NUCLEOTIDE SEQUENCE</scope>
</reference>
<sequence length="713" mass="82034">MLLFYILLLLIGFSESREHEISINEETPINTIIFDLNSLSSSLITYQLLESSSLLYFNSTTNLISISKRIDRDTLCPNDELCSKCYLTIKLYDMFYYDILLLKFQINDINDNQPIFSSNTYSISLTENNMPGMKIRLSKAEDIDCLINGVQLYELTYVYNNRVIISSINLFHPQKQNQTNQPFYLMYDMNSDLYLIINMSLDRELQSEYIFTITANDYKYTTSTKLTLTVLDVNDHNPKFSQTIYTVNISYSTPIGTILTKLTAYDADSEENAHIYYSLLSIDGYKLETNEKNDLFQLNSYTGELSLISKLNHLDTKNIFKLVIGASDGTHNAIPALTTVYINIQNDLLNDNQSLIQLTFGSNNVSKNFSEVYISENLPNATFIAYIKSNSNLLLVTHEGFFLQKLTENSFTLLTDRIYDREKCSSYNVHLRNENIERKFQIIVTDINDCKPIWNSSILNIDLDLYIQLNEPIVLTLNATDYDENSHVGYRKKSTSWPQWITLISNQLILNCTSEFNETHNDCLFYLSNGEIWLDIEAYDMDMENFSSIVKIRLYRSSILGNDLAYLQIKRLNQQDFFQWFKHEYIIMSIASLMGLLFVIATILSCIYCRRESKKKSSSLMTTVTDDNSTKQKIIQTSSSEQTSSAGSLYGSEKSDNITVETSDMYLFSPKRATMIPHSTDNLTNKLFHSIQTDLSLLTEANQQIISTRGTYV</sequence>
<evidence type="ECO:0000313" key="13">
    <source>
        <dbReference type="EMBL" id="CAF0772538.1"/>
    </source>
</evidence>
<feature type="signal peptide" evidence="11">
    <location>
        <begin position="1"/>
        <end position="16"/>
    </location>
</feature>
<name>A0A813QW57_9BILA</name>
<dbReference type="InterPro" id="IPR050174">
    <property type="entry name" value="Protocadherin/Cadherin-CA"/>
</dbReference>
<evidence type="ECO:0000256" key="1">
    <source>
        <dbReference type="ARBA" id="ARBA00004167"/>
    </source>
</evidence>
<evidence type="ECO:0000256" key="2">
    <source>
        <dbReference type="ARBA" id="ARBA00022692"/>
    </source>
</evidence>
<evidence type="ECO:0000256" key="8">
    <source>
        <dbReference type="PROSITE-ProRule" id="PRU00043"/>
    </source>
</evidence>
<keyword evidence="4 8" id="KW-0106">Calcium</keyword>
<keyword evidence="5 10" id="KW-1133">Transmembrane helix</keyword>
<organism evidence="13 16">
    <name type="scientific">Adineta steineri</name>
    <dbReference type="NCBI Taxonomy" id="433720"/>
    <lineage>
        <taxon>Eukaryota</taxon>
        <taxon>Metazoa</taxon>
        <taxon>Spiralia</taxon>
        <taxon>Gnathifera</taxon>
        <taxon>Rotifera</taxon>
        <taxon>Eurotatoria</taxon>
        <taxon>Bdelloidea</taxon>
        <taxon>Adinetida</taxon>
        <taxon>Adinetidae</taxon>
        <taxon>Adineta</taxon>
    </lineage>
</organism>
<dbReference type="PANTHER" id="PTHR24028:SF146">
    <property type="entry name" value="CADHERIN 96CB, ISOFORM D-RELATED"/>
    <property type="match status" value="1"/>
</dbReference>
<gene>
    <name evidence="13" type="ORF">BJG266_LOCUS3656</name>
    <name evidence="14" type="ORF">QVE165_LOCUS19624</name>
</gene>
<dbReference type="PANTHER" id="PTHR24028">
    <property type="entry name" value="CADHERIN-87A"/>
    <property type="match status" value="1"/>
</dbReference>
<dbReference type="PRINTS" id="PR00205">
    <property type="entry name" value="CADHERIN"/>
</dbReference>
<dbReference type="Pfam" id="PF00028">
    <property type="entry name" value="Cadherin"/>
    <property type="match status" value="1"/>
</dbReference>
<dbReference type="InterPro" id="IPR020894">
    <property type="entry name" value="Cadherin_CS"/>
</dbReference>
<evidence type="ECO:0000256" key="9">
    <source>
        <dbReference type="SAM" id="MobiDB-lite"/>
    </source>
</evidence>
<evidence type="ECO:0000256" key="5">
    <source>
        <dbReference type="ARBA" id="ARBA00022989"/>
    </source>
</evidence>
<evidence type="ECO:0000313" key="14">
    <source>
        <dbReference type="EMBL" id="CAF1088405.1"/>
    </source>
</evidence>
<dbReference type="Gene3D" id="2.60.40.60">
    <property type="entry name" value="Cadherins"/>
    <property type="match status" value="3"/>
</dbReference>
<feature type="domain" description="Cadherin" evidence="12">
    <location>
        <begin position="15"/>
        <end position="116"/>
    </location>
</feature>
<dbReference type="Proteomes" id="UP000663832">
    <property type="component" value="Unassembled WGS sequence"/>
</dbReference>
<dbReference type="OrthoDB" id="6252479at2759"/>
<feature type="domain" description="Cadherin" evidence="12">
    <location>
        <begin position="117"/>
        <end position="240"/>
    </location>
</feature>
<dbReference type="AlphaFoldDB" id="A0A813QW57"/>
<dbReference type="InterPro" id="IPR002126">
    <property type="entry name" value="Cadherin-like_dom"/>
</dbReference>